<sequence>MASGRERESLKKRVKNRLKQRIVRGRTESHIQTLEQHVRDLTPQKPAHYRQAVLRHNEQLQSESRELRQGFKSAVNKIQLCWQRQKLQIYHCFSLNRHSPGPYQPRRALDGQHENIEHEIGFQMERRPNHNSPMGPFQKLAQAERNGHSGPDNSNTSSLNLPTRAYLHHRPPSDTPDRHVHGEIWCKEWPKRR</sequence>
<dbReference type="Gene3D" id="1.20.5.170">
    <property type="match status" value="1"/>
</dbReference>
<dbReference type="AlphaFoldDB" id="A0A1F5L1P9"/>
<dbReference type="EMBL" id="LXJU01000060">
    <property type="protein sequence ID" value="OGE47134.1"/>
    <property type="molecule type" value="Genomic_DNA"/>
</dbReference>
<protein>
    <recommendedName>
        <fullName evidence="3">BZIP domain-containing protein</fullName>
    </recommendedName>
</protein>
<gene>
    <name evidence="1" type="ORF">PENARI_c060G01953</name>
</gene>
<reference evidence="1 2" key="1">
    <citation type="journal article" date="2016" name="Sci. Rep.">
        <title>Penicillium arizonense, a new, genome sequenced fungal species, reveals a high chemical diversity in secreted metabolites.</title>
        <authorList>
            <person name="Grijseels S."/>
            <person name="Nielsen J.C."/>
            <person name="Randelovic M."/>
            <person name="Nielsen J."/>
            <person name="Nielsen K.F."/>
            <person name="Workman M."/>
            <person name="Frisvad J.C."/>
        </authorList>
    </citation>
    <scope>NUCLEOTIDE SEQUENCE [LARGE SCALE GENOMIC DNA]</scope>
    <source>
        <strain evidence="1 2">CBS 141311</strain>
    </source>
</reference>
<dbReference type="GeneID" id="34582270"/>
<dbReference type="RefSeq" id="XP_022482598.1">
    <property type="nucleotide sequence ID" value="XM_022637536.1"/>
</dbReference>
<accession>A0A1F5L1P9</accession>
<name>A0A1F5L1P9_PENAI</name>
<evidence type="ECO:0000313" key="1">
    <source>
        <dbReference type="EMBL" id="OGE47134.1"/>
    </source>
</evidence>
<proteinExistence type="predicted"/>
<comment type="caution">
    <text evidence="1">The sequence shown here is derived from an EMBL/GenBank/DDBJ whole genome shotgun (WGS) entry which is preliminary data.</text>
</comment>
<keyword evidence="2" id="KW-1185">Reference proteome</keyword>
<dbReference type="Proteomes" id="UP000177622">
    <property type="component" value="Unassembled WGS sequence"/>
</dbReference>
<evidence type="ECO:0008006" key="3">
    <source>
        <dbReference type="Google" id="ProtNLM"/>
    </source>
</evidence>
<organism evidence="1 2">
    <name type="scientific">Penicillium arizonense</name>
    <dbReference type="NCBI Taxonomy" id="1835702"/>
    <lineage>
        <taxon>Eukaryota</taxon>
        <taxon>Fungi</taxon>
        <taxon>Dikarya</taxon>
        <taxon>Ascomycota</taxon>
        <taxon>Pezizomycotina</taxon>
        <taxon>Eurotiomycetes</taxon>
        <taxon>Eurotiomycetidae</taxon>
        <taxon>Eurotiales</taxon>
        <taxon>Aspergillaceae</taxon>
        <taxon>Penicillium</taxon>
    </lineage>
</organism>
<evidence type="ECO:0000313" key="2">
    <source>
        <dbReference type="Proteomes" id="UP000177622"/>
    </source>
</evidence>